<dbReference type="EMBL" id="AB208942">
    <property type="protein sequence ID" value="BAD92179.1"/>
    <property type="molecule type" value="mRNA"/>
</dbReference>
<name>Q59H17_HUMAN</name>
<evidence type="ECO:0000313" key="1">
    <source>
        <dbReference type="EMBL" id="BAD92179.1"/>
    </source>
</evidence>
<dbReference type="AlphaFoldDB" id="Q59H17"/>
<reference evidence="1" key="1">
    <citation type="submission" date="2005-03" db="EMBL/GenBank/DDBJ databases">
        <title>Homo sapiens protein coding cDNA.</title>
        <authorList>
            <person name="Totoki Y."/>
            <person name="Toyoda A."/>
            <person name="Takeda T."/>
            <person name="Sakaki Y."/>
            <person name="Tanaka A."/>
            <person name="Yokoyama S."/>
            <person name="Ohara O."/>
            <person name="Nagase T."/>
            <person name="Kikuno R.F."/>
        </authorList>
    </citation>
    <scope>NUCLEOTIDE SEQUENCE</scope>
    <source>
        <tissue evidence="1">Brain</tissue>
    </source>
</reference>
<dbReference type="DisGeNET" id="2006"/>
<sequence>RRRPRGPESSCSCCPSSTPLGLEGSLGPFLVEFLEESFIQRWGLEANLLSQFPEGLRVLALGQGSAPSPQLPFRGLWCLVEWLTLLQPIKLLRLALGLVVSQELVA</sequence>
<dbReference type="RefSeq" id="NP_001265846.1">
    <property type="nucleotide sequence ID" value="NM_001278917.1"/>
</dbReference>
<organism evidence="1">
    <name type="scientific">Homo sapiens</name>
    <name type="common">Human</name>
    <dbReference type="NCBI Taxonomy" id="9606"/>
    <lineage>
        <taxon>Eukaryota</taxon>
        <taxon>Metazoa</taxon>
        <taxon>Chordata</taxon>
        <taxon>Craniata</taxon>
        <taxon>Vertebrata</taxon>
        <taxon>Euteleostomi</taxon>
        <taxon>Mammalia</taxon>
        <taxon>Eutheria</taxon>
        <taxon>Euarchontoglires</taxon>
        <taxon>Primates</taxon>
        <taxon>Haplorrhini</taxon>
        <taxon>Catarrhini</taxon>
        <taxon>Hominidae</taxon>
        <taxon>Homo</taxon>
    </lineage>
</organism>
<dbReference type="BioGRID-ORCS" id="2006">
    <property type="hits" value="23 hits in 1143 CRISPR screens"/>
</dbReference>
<dbReference type="GeneID" id="2006"/>
<dbReference type="CTD" id="2006"/>
<proteinExistence type="evidence at transcript level"/>
<accession>Q59H17</accession>
<feature type="non-terminal residue" evidence="1">
    <location>
        <position position="1"/>
    </location>
</feature>
<protein>
    <submittedName>
        <fullName evidence="1">Elastin variant</fullName>
    </submittedName>
</protein>
<dbReference type="DNASU" id="2006"/>